<dbReference type="InterPro" id="IPR036866">
    <property type="entry name" value="RibonucZ/Hydroxyglut_hydro"/>
</dbReference>
<evidence type="ECO:0000259" key="1">
    <source>
        <dbReference type="SMART" id="SM00849"/>
    </source>
</evidence>
<sequence>MNLIQLSQHVFKCEFEIDVPIHIPVNIWFIKDNDDVYLIDTGIEKLVDDQMKAALAIGNPKAILLTHGHSDHIRGAAKWLENFNIPIYAHHKELIYINGEAPYPNKNILEKTGVANIVQPLTEQTLQHLPVQYYLTPGHSPGHVVYHHELDNILLSGDLFITSKDDLHPPIRKFSVDMNENIDSGAIIDEIKPTLISSSHGQDLLYNKDLYKKYVLRYRD</sequence>
<dbReference type="EMBL" id="JAGYPF010000003">
    <property type="protein sequence ID" value="MBS4214079.1"/>
    <property type="molecule type" value="Genomic_DNA"/>
</dbReference>
<protein>
    <submittedName>
        <fullName evidence="2">MBL fold metallo-hydrolase</fullName>
    </submittedName>
</protein>
<evidence type="ECO:0000313" key="3">
    <source>
        <dbReference type="Proteomes" id="UP000679749"/>
    </source>
</evidence>
<gene>
    <name evidence="2" type="ORF">KHA99_16620</name>
</gene>
<dbReference type="SMART" id="SM00849">
    <property type="entry name" value="Lactamase_B"/>
    <property type="match status" value="1"/>
</dbReference>
<accession>A0A942YVF4</accession>
<dbReference type="PANTHER" id="PTHR42951:SF17">
    <property type="entry name" value="METALLO-BETA-LACTAMASE DOMAIN-CONTAINING PROTEIN"/>
    <property type="match status" value="1"/>
</dbReference>
<dbReference type="Gene3D" id="3.60.15.10">
    <property type="entry name" value="Ribonuclease Z/Hydroxyacylglutathione hydrolase-like"/>
    <property type="match status" value="1"/>
</dbReference>
<dbReference type="InterPro" id="IPR001279">
    <property type="entry name" value="Metallo-B-lactamas"/>
</dbReference>
<feature type="domain" description="Metallo-beta-lactamase" evidence="1">
    <location>
        <begin position="24"/>
        <end position="200"/>
    </location>
</feature>
<keyword evidence="3" id="KW-1185">Reference proteome</keyword>
<dbReference type="RefSeq" id="WP_213118577.1">
    <property type="nucleotide sequence ID" value="NZ_JAGYPF010000003.1"/>
</dbReference>
<dbReference type="SUPFAM" id="SSF56281">
    <property type="entry name" value="Metallo-hydrolase/oxidoreductase"/>
    <property type="match status" value="1"/>
</dbReference>
<evidence type="ECO:0000313" key="2">
    <source>
        <dbReference type="EMBL" id="MBS4214079.1"/>
    </source>
</evidence>
<dbReference type="InterPro" id="IPR050855">
    <property type="entry name" value="NDM-1-like"/>
</dbReference>
<organism evidence="2 3">
    <name type="scientific">Neobacillus rhizophilus</name>
    <dbReference type="NCBI Taxonomy" id="2833579"/>
    <lineage>
        <taxon>Bacteria</taxon>
        <taxon>Bacillati</taxon>
        <taxon>Bacillota</taxon>
        <taxon>Bacilli</taxon>
        <taxon>Bacillales</taxon>
        <taxon>Bacillaceae</taxon>
        <taxon>Neobacillus</taxon>
    </lineage>
</organism>
<dbReference type="CDD" id="cd07721">
    <property type="entry name" value="yflN-like_MBL-fold"/>
    <property type="match status" value="1"/>
</dbReference>
<dbReference type="AlphaFoldDB" id="A0A942YVF4"/>
<name>A0A942YVF4_9BACI</name>
<dbReference type="Proteomes" id="UP000679749">
    <property type="component" value="Unassembled WGS sequence"/>
</dbReference>
<dbReference type="PANTHER" id="PTHR42951">
    <property type="entry name" value="METALLO-BETA-LACTAMASE DOMAIN-CONTAINING"/>
    <property type="match status" value="1"/>
</dbReference>
<comment type="caution">
    <text evidence="2">The sequence shown here is derived from an EMBL/GenBank/DDBJ whole genome shotgun (WGS) entry which is preliminary data.</text>
</comment>
<dbReference type="Pfam" id="PF00753">
    <property type="entry name" value="Lactamase_B"/>
    <property type="match status" value="1"/>
</dbReference>
<proteinExistence type="predicted"/>
<reference evidence="2" key="1">
    <citation type="submission" date="2021-05" db="EMBL/GenBank/DDBJ databases">
        <title>Novel Bacillus species.</title>
        <authorList>
            <person name="Liu G."/>
        </authorList>
    </citation>
    <scope>NUCLEOTIDE SEQUENCE</scope>
    <source>
        <strain evidence="2">FJAT-49825</strain>
    </source>
</reference>